<protein>
    <submittedName>
        <fullName evidence="2">Uncharacterized protein</fullName>
    </submittedName>
</protein>
<feature type="compositionally biased region" description="Basic residues" evidence="1">
    <location>
        <begin position="100"/>
        <end position="118"/>
    </location>
</feature>
<dbReference type="HOGENOM" id="CLU_1921208_0_0_1"/>
<dbReference type="AlphaFoldDB" id="D0NC40"/>
<dbReference type="InParanoid" id="D0NC40"/>
<reference evidence="3" key="1">
    <citation type="journal article" date="2009" name="Nature">
        <title>Genome sequence and analysis of the Irish potato famine pathogen Phytophthora infestans.</title>
        <authorList>
            <consortium name="The Broad Institute Genome Sequencing Platform"/>
            <person name="Haas B.J."/>
            <person name="Kamoun S."/>
            <person name="Zody M.C."/>
            <person name="Jiang R.H."/>
            <person name="Handsaker R.E."/>
            <person name="Cano L.M."/>
            <person name="Grabherr M."/>
            <person name="Kodira C.D."/>
            <person name="Raffaele S."/>
            <person name="Torto-Alalibo T."/>
            <person name="Bozkurt T.O."/>
            <person name="Ah-Fong A.M."/>
            <person name="Alvarado L."/>
            <person name="Anderson V.L."/>
            <person name="Armstrong M.R."/>
            <person name="Avrova A."/>
            <person name="Baxter L."/>
            <person name="Beynon J."/>
            <person name="Boevink P.C."/>
            <person name="Bollmann S.R."/>
            <person name="Bos J.I."/>
            <person name="Bulone V."/>
            <person name="Cai G."/>
            <person name="Cakir C."/>
            <person name="Carrington J.C."/>
            <person name="Chawner M."/>
            <person name="Conti L."/>
            <person name="Costanzo S."/>
            <person name="Ewan R."/>
            <person name="Fahlgren N."/>
            <person name="Fischbach M.A."/>
            <person name="Fugelstad J."/>
            <person name="Gilroy E.M."/>
            <person name="Gnerre S."/>
            <person name="Green P.J."/>
            <person name="Grenville-Briggs L.J."/>
            <person name="Griffith J."/>
            <person name="Grunwald N.J."/>
            <person name="Horn K."/>
            <person name="Horner N.R."/>
            <person name="Hu C.H."/>
            <person name="Huitema E."/>
            <person name="Jeong D.H."/>
            <person name="Jones A.M."/>
            <person name="Jones J.D."/>
            <person name="Jones R.W."/>
            <person name="Karlsson E.K."/>
            <person name="Kunjeti S.G."/>
            <person name="Lamour K."/>
            <person name="Liu Z."/>
            <person name="Ma L."/>
            <person name="Maclean D."/>
            <person name="Chibucos M.C."/>
            <person name="McDonald H."/>
            <person name="McWalters J."/>
            <person name="Meijer H.J."/>
            <person name="Morgan W."/>
            <person name="Morris P.F."/>
            <person name="Munro C.A."/>
            <person name="O'Neill K."/>
            <person name="Ospina-Giraldo M."/>
            <person name="Pinzon A."/>
            <person name="Pritchard L."/>
            <person name="Ramsahoye B."/>
            <person name="Ren Q."/>
            <person name="Restrepo S."/>
            <person name="Roy S."/>
            <person name="Sadanandom A."/>
            <person name="Savidor A."/>
            <person name="Schornack S."/>
            <person name="Schwartz D.C."/>
            <person name="Schumann U.D."/>
            <person name="Schwessinger B."/>
            <person name="Seyer L."/>
            <person name="Sharpe T."/>
            <person name="Silvar C."/>
            <person name="Song J."/>
            <person name="Studholme D.J."/>
            <person name="Sykes S."/>
            <person name="Thines M."/>
            <person name="van de Vondervoort P.J."/>
            <person name="Phuntumart V."/>
            <person name="Wawra S."/>
            <person name="Weide R."/>
            <person name="Win J."/>
            <person name="Young C."/>
            <person name="Zhou S."/>
            <person name="Fry W."/>
            <person name="Meyers B.C."/>
            <person name="van West P."/>
            <person name="Ristaino J."/>
            <person name="Govers F."/>
            <person name="Birch P.R."/>
            <person name="Whisson S.C."/>
            <person name="Judelson H.S."/>
            <person name="Nusbaum C."/>
        </authorList>
    </citation>
    <scope>NUCLEOTIDE SEQUENCE [LARGE SCALE GENOMIC DNA]</scope>
    <source>
        <strain evidence="3">T30-4</strain>
    </source>
</reference>
<proteinExistence type="predicted"/>
<keyword evidence="3" id="KW-1185">Reference proteome</keyword>
<evidence type="ECO:0000256" key="1">
    <source>
        <dbReference type="SAM" id="MobiDB-lite"/>
    </source>
</evidence>
<evidence type="ECO:0000313" key="3">
    <source>
        <dbReference type="Proteomes" id="UP000006643"/>
    </source>
</evidence>
<accession>D0NC40</accession>
<dbReference type="VEuPathDB" id="FungiDB:PITG_09480"/>
<dbReference type="RefSeq" id="XP_002903130.1">
    <property type="nucleotide sequence ID" value="XM_002903084.1"/>
</dbReference>
<feature type="compositionally biased region" description="Low complexity" evidence="1">
    <location>
        <begin position="119"/>
        <end position="132"/>
    </location>
</feature>
<dbReference type="EMBL" id="DS028132">
    <property type="protein sequence ID" value="EEY55554.1"/>
    <property type="molecule type" value="Genomic_DNA"/>
</dbReference>
<name>D0NC40_PHYIT</name>
<sequence>MFPFRYDVHLPLILRKQRGREARSAAQAAEDDTAARGYQENKAVDYVRAVQGRAKDYSIDEDCKEEEERANGGDAGAVDVVVNADDVDAVDNVNDRRCRHRSRGIRRRRHRGRGRRCGTQKPWKTTTQTQRP</sequence>
<evidence type="ECO:0000313" key="2">
    <source>
        <dbReference type="EMBL" id="EEY55554.1"/>
    </source>
</evidence>
<dbReference type="KEGG" id="pif:PITG_09480"/>
<gene>
    <name evidence="2" type="ORF">PITG_09480</name>
</gene>
<feature type="region of interest" description="Disordered" evidence="1">
    <location>
        <begin position="100"/>
        <end position="132"/>
    </location>
</feature>
<organism evidence="2 3">
    <name type="scientific">Phytophthora infestans (strain T30-4)</name>
    <name type="common">Potato late blight agent</name>
    <dbReference type="NCBI Taxonomy" id="403677"/>
    <lineage>
        <taxon>Eukaryota</taxon>
        <taxon>Sar</taxon>
        <taxon>Stramenopiles</taxon>
        <taxon>Oomycota</taxon>
        <taxon>Peronosporomycetes</taxon>
        <taxon>Peronosporales</taxon>
        <taxon>Peronosporaceae</taxon>
        <taxon>Phytophthora</taxon>
    </lineage>
</organism>
<dbReference type="GeneID" id="9462599"/>
<dbReference type="Proteomes" id="UP000006643">
    <property type="component" value="Unassembled WGS sequence"/>
</dbReference>
<feature type="region of interest" description="Disordered" evidence="1">
    <location>
        <begin position="57"/>
        <end position="77"/>
    </location>
</feature>